<dbReference type="PANTHER" id="PTHR46401">
    <property type="entry name" value="GLYCOSYLTRANSFERASE WBBK-RELATED"/>
    <property type="match status" value="1"/>
</dbReference>
<organism evidence="4 5">
    <name type="scientific">Roseivirga spongicola</name>
    <dbReference type="NCBI Taxonomy" id="333140"/>
    <lineage>
        <taxon>Bacteria</taxon>
        <taxon>Pseudomonadati</taxon>
        <taxon>Bacteroidota</taxon>
        <taxon>Cytophagia</taxon>
        <taxon>Cytophagales</taxon>
        <taxon>Roseivirgaceae</taxon>
        <taxon>Roseivirga</taxon>
    </lineage>
</organism>
<dbReference type="Pfam" id="PF13439">
    <property type="entry name" value="Glyco_transf_4"/>
    <property type="match status" value="1"/>
</dbReference>
<evidence type="ECO:0000313" key="4">
    <source>
        <dbReference type="EMBL" id="KYG74161.1"/>
    </source>
</evidence>
<dbReference type="RefSeq" id="WP_068223728.1">
    <property type="nucleotide sequence ID" value="NZ_LRPC01000028.1"/>
</dbReference>
<evidence type="ECO:0008006" key="6">
    <source>
        <dbReference type="Google" id="ProtNLM"/>
    </source>
</evidence>
<proteinExistence type="predicted"/>
<gene>
    <name evidence="4" type="ORF">AWW68_16055</name>
</gene>
<feature type="domain" description="Glycosyltransferase subfamily 4-like N-terminal" evidence="3">
    <location>
        <begin position="63"/>
        <end position="152"/>
    </location>
</feature>
<name>A0A150X613_9BACT</name>
<dbReference type="AlphaFoldDB" id="A0A150X613"/>
<evidence type="ECO:0000313" key="5">
    <source>
        <dbReference type="Proteomes" id="UP000075606"/>
    </source>
</evidence>
<dbReference type="PANTHER" id="PTHR46401:SF2">
    <property type="entry name" value="GLYCOSYLTRANSFERASE WBBK-RELATED"/>
    <property type="match status" value="1"/>
</dbReference>
<dbReference type="EMBL" id="LRPC01000028">
    <property type="protein sequence ID" value="KYG74161.1"/>
    <property type="molecule type" value="Genomic_DNA"/>
</dbReference>
<dbReference type="InterPro" id="IPR001296">
    <property type="entry name" value="Glyco_trans_1"/>
</dbReference>
<evidence type="ECO:0000256" key="1">
    <source>
        <dbReference type="ARBA" id="ARBA00022679"/>
    </source>
</evidence>
<comment type="caution">
    <text evidence="4">The sequence shown here is derived from an EMBL/GenBank/DDBJ whole genome shotgun (WGS) entry which is preliminary data.</text>
</comment>
<dbReference type="Gene3D" id="3.40.50.2000">
    <property type="entry name" value="Glycogen Phosphorylase B"/>
    <property type="match status" value="2"/>
</dbReference>
<evidence type="ECO:0000259" key="3">
    <source>
        <dbReference type="Pfam" id="PF13439"/>
    </source>
</evidence>
<protein>
    <recommendedName>
        <fullName evidence="6">Glycosyl transferase family 1 domain-containing protein</fullName>
    </recommendedName>
</protein>
<accession>A0A150X613</accession>
<dbReference type="OrthoDB" id="9801609at2"/>
<keyword evidence="5" id="KW-1185">Reference proteome</keyword>
<feature type="domain" description="Glycosyl transferase family 1" evidence="2">
    <location>
        <begin position="173"/>
        <end position="286"/>
    </location>
</feature>
<dbReference type="Pfam" id="PF00534">
    <property type="entry name" value="Glycos_transf_1"/>
    <property type="match status" value="1"/>
</dbReference>
<sequence length="328" mass="37622">MDKVYIYPSLGGSFSMNRYFDGLVSGLQANDIPFEVVRPKGSGLKAKYIDYPLLTRKKKRNKGKHIIISERYAYLVPFMHEDSIVVCHDLHTLYPQANTPKIHQRLYRFFLNKMFRAKKVVCVSNHTKNDLLKFVPKFSTHQNVEVVHNGIEQFWVDQARVESGNTALIELFQSKQILLSVGTDAWYKNNQWSLKLMADLPEKFHLLRIGAFNQSNEGLIQDLGINHRITRVQNLSDLDLKYCYQNAKALLFPSISEGFGWPALEATLCGCMVISDGAGAVSEFLNVEEHEVIQLNKALEYLNSGELVYANVEVLIWRNQTMNLLELY</sequence>
<dbReference type="InterPro" id="IPR028098">
    <property type="entry name" value="Glyco_trans_4-like_N"/>
</dbReference>
<dbReference type="GO" id="GO:0016757">
    <property type="term" value="F:glycosyltransferase activity"/>
    <property type="evidence" value="ECO:0007669"/>
    <property type="project" value="InterPro"/>
</dbReference>
<dbReference type="Proteomes" id="UP000075606">
    <property type="component" value="Unassembled WGS sequence"/>
</dbReference>
<reference evidence="4 5" key="1">
    <citation type="submission" date="2016-01" db="EMBL/GenBank/DDBJ databases">
        <title>Genome sequencing of Roseivirga spongicola UST030701-084.</title>
        <authorList>
            <person name="Selvaratnam C."/>
            <person name="Thevarajoo S."/>
            <person name="Goh K.M."/>
            <person name="Ee R."/>
            <person name="Chan K.-G."/>
            <person name="Chong C.S."/>
        </authorList>
    </citation>
    <scope>NUCLEOTIDE SEQUENCE [LARGE SCALE GENOMIC DNA]</scope>
    <source>
        <strain evidence="4 5">UST030701-084</strain>
    </source>
</reference>
<dbReference type="SUPFAM" id="SSF53756">
    <property type="entry name" value="UDP-Glycosyltransferase/glycogen phosphorylase"/>
    <property type="match status" value="1"/>
</dbReference>
<evidence type="ECO:0000259" key="2">
    <source>
        <dbReference type="Pfam" id="PF00534"/>
    </source>
</evidence>
<dbReference type="STRING" id="333140.AWW68_16055"/>
<dbReference type="GO" id="GO:0009103">
    <property type="term" value="P:lipopolysaccharide biosynthetic process"/>
    <property type="evidence" value="ECO:0007669"/>
    <property type="project" value="TreeGrafter"/>
</dbReference>
<keyword evidence="1" id="KW-0808">Transferase</keyword>